<keyword evidence="17" id="KW-1185">Reference proteome</keyword>
<dbReference type="InterPro" id="IPR000531">
    <property type="entry name" value="Beta-barrel_TonB"/>
</dbReference>
<evidence type="ECO:0000256" key="13">
    <source>
        <dbReference type="SAM" id="SignalP"/>
    </source>
</evidence>
<evidence type="ECO:0000256" key="9">
    <source>
        <dbReference type="ARBA" id="ARBA00023136"/>
    </source>
</evidence>
<accession>A0A6I6L496</accession>
<reference evidence="17" key="1">
    <citation type="submission" date="2019-01" db="EMBL/GenBank/DDBJ databases">
        <title>Sphingorhabdus lacus sp.nov., isolated from an oligotrophic freshwater lake.</title>
        <authorList>
            <person name="Park M."/>
        </authorList>
    </citation>
    <scope>NUCLEOTIDE SEQUENCE [LARGE SCALE GENOMIC DNA]</scope>
    <source>
        <strain evidence="17">IMCC1753</strain>
    </source>
</reference>
<name>A0A6I6L496_9SPHN</name>
<keyword evidence="9 11" id="KW-0472">Membrane</keyword>
<evidence type="ECO:0008006" key="18">
    <source>
        <dbReference type="Google" id="ProtNLM"/>
    </source>
</evidence>
<evidence type="ECO:0000313" key="17">
    <source>
        <dbReference type="Proteomes" id="UP000428803"/>
    </source>
</evidence>
<protein>
    <recommendedName>
        <fullName evidence="18">TonB-dependent receptor</fullName>
    </recommendedName>
</protein>
<evidence type="ECO:0000256" key="2">
    <source>
        <dbReference type="ARBA" id="ARBA00022448"/>
    </source>
</evidence>
<keyword evidence="7" id="KW-0406">Ion transport</keyword>
<dbReference type="InterPro" id="IPR039426">
    <property type="entry name" value="TonB-dep_rcpt-like"/>
</dbReference>
<dbReference type="Gene3D" id="2.40.170.20">
    <property type="entry name" value="TonB-dependent receptor, beta-barrel domain"/>
    <property type="match status" value="1"/>
</dbReference>
<evidence type="ECO:0000256" key="7">
    <source>
        <dbReference type="ARBA" id="ARBA00023065"/>
    </source>
</evidence>
<dbReference type="InterPro" id="IPR012910">
    <property type="entry name" value="Plug_dom"/>
</dbReference>
<dbReference type="InterPro" id="IPR036942">
    <property type="entry name" value="Beta-barrel_TonB_sf"/>
</dbReference>
<keyword evidence="13" id="KW-0732">Signal</keyword>
<dbReference type="GO" id="GO:0006826">
    <property type="term" value="P:iron ion transport"/>
    <property type="evidence" value="ECO:0007669"/>
    <property type="project" value="UniProtKB-KW"/>
</dbReference>
<dbReference type="Pfam" id="PF07715">
    <property type="entry name" value="Plug"/>
    <property type="match status" value="1"/>
</dbReference>
<dbReference type="GO" id="GO:0009279">
    <property type="term" value="C:cell outer membrane"/>
    <property type="evidence" value="ECO:0007669"/>
    <property type="project" value="UniProtKB-SubCell"/>
</dbReference>
<dbReference type="Pfam" id="PF00593">
    <property type="entry name" value="TonB_dep_Rec_b-barrel"/>
    <property type="match status" value="1"/>
</dbReference>
<evidence type="ECO:0000259" key="15">
    <source>
        <dbReference type="Pfam" id="PF07715"/>
    </source>
</evidence>
<dbReference type="EMBL" id="CP035733">
    <property type="protein sequence ID" value="QGY80685.1"/>
    <property type="molecule type" value="Genomic_DNA"/>
</dbReference>
<feature type="domain" description="TonB-dependent receptor plug" evidence="15">
    <location>
        <begin position="56"/>
        <end position="169"/>
    </location>
</feature>
<dbReference type="SUPFAM" id="SSF56935">
    <property type="entry name" value="Porins"/>
    <property type="match status" value="1"/>
</dbReference>
<dbReference type="KEGG" id="slaa:EUU25_08660"/>
<evidence type="ECO:0000256" key="12">
    <source>
        <dbReference type="RuleBase" id="RU003357"/>
    </source>
</evidence>
<feature type="chain" id="PRO_5026238622" description="TonB-dependent receptor" evidence="13">
    <location>
        <begin position="31"/>
        <end position="828"/>
    </location>
</feature>
<evidence type="ECO:0000256" key="1">
    <source>
        <dbReference type="ARBA" id="ARBA00004571"/>
    </source>
</evidence>
<keyword evidence="5 11" id="KW-0812">Transmembrane</keyword>
<feature type="domain" description="TonB-dependent receptor-like beta-barrel" evidence="14">
    <location>
        <begin position="312"/>
        <end position="785"/>
    </location>
</feature>
<evidence type="ECO:0000256" key="3">
    <source>
        <dbReference type="ARBA" id="ARBA00022452"/>
    </source>
</evidence>
<proteinExistence type="inferred from homology"/>
<evidence type="ECO:0000256" key="5">
    <source>
        <dbReference type="ARBA" id="ARBA00022692"/>
    </source>
</evidence>
<keyword evidence="3 11" id="KW-1134">Transmembrane beta strand</keyword>
<keyword evidence="6" id="KW-0408">Iron</keyword>
<sequence length="828" mass="89139">MRRGSMKLKLSILLQTASIMALINPQLVQAQESSDNDANQAGEIVVTATRREETVFEIPYNISAVSGESLEKANVTDLAGLRNSTPGLIAVDYGPRANGSNNNFIIRGVSTDAIGGGGTSFPKLGSSATSTYIDDIPVFANLKLSDIARVEVLRGPQGTLFGAGSVGGTIRLIRNRPDVGSFDYEVNAAASTTRHAGKAGYDADAMLNIPVGSTLALRLNGGYEYQAGVINATNAYVYDKDIRFNPDAQVVLANPADPLNSPAVTRAIDDIDWAKIWFGRAALRWQPSDSVDIEASYLHQNTKANAFPFRTGDSGYENRQLIPVSPIDTDTDLASLTGTVDFGFATLTSATSYSRSRSDDLFDNSQIANAFIQYYGNYPRASTTNYDTVKDRSFVQELRLVSKDSDTFEYVIGGYYQNRKQSTFAFSTVPGLAAYSTLPGSGVFLDTYANDVVLYFGGVRPGSLNPPDTSFTFDRRVRFEELAGFGEFSWHATPALSFTGGIRVFNQKFRQSTVQTFPTLGFFGGDGASSDPNYLANGTSQGSGSRSDTKIIVKGNASYEFGEQLAYFTFSQGFRSGGANAYPIGPRSCPACDPGTFLNYGPDSANNYELGIKGQLLDRAVSYSLAAFRIDWSDIQIEIGSRAGTPTVVNGSRARSQGIEFEAQLRPSSMVTASISYAYTDAKTTEAIGPIAFGGRNFTAPVGTRLPGSARHQVGAAIDVAIPLGSDRVRTIDIHADVNLRGDVLSSLDPNSPGFAKLDGFAMTNMSIAYDWNSAIRMQIFATNLFDVDGISAKTAGNNLTPPNIRALYRGDYIARPRTVGIRLTLRK</sequence>
<evidence type="ECO:0000313" key="16">
    <source>
        <dbReference type="EMBL" id="QGY80685.1"/>
    </source>
</evidence>
<feature type="signal peptide" evidence="13">
    <location>
        <begin position="1"/>
        <end position="30"/>
    </location>
</feature>
<evidence type="ECO:0000256" key="11">
    <source>
        <dbReference type="PROSITE-ProRule" id="PRU01360"/>
    </source>
</evidence>
<dbReference type="PANTHER" id="PTHR32552:SF81">
    <property type="entry name" value="TONB-DEPENDENT OUTER MEMBRANE RECEPTOR"/>
    <property type="match status" value="1"/>
</dbReference>
<evidence type="ECO:0000259" key="14">
    <source>
        <dbReference type="Pfam" id="PF00593"/>
    </source>
</evidence>
<evidence type="ECO:0000256" key="10">
    <source>
        <dbReference type="ARBA" id="ARBA00023237"/>
    </source>
</evidence>
<keyword evidence="8 12" id="KW-0798">TonB box</keyword>
<dbReference type="PANTHER" id="PTHR32552">
    <property type="entry name" value="FERRICHROME IRON RECEPTOR-RELATED"/>
    <property type="match status" value="1"/>
</dbReference>
<keyword evidence="10 11" id="KW-0998">Cell outer membrane</keyword>
<keyword evidence="4" id="KW-0410">Iron transport</keyword>
<organism evidence="16 17">
    <name type="scientific">Sphingorhabdus lacus</name>
    <dbReference type="NCBI Taxonomy" id="392610"/>
    <lineage>
        <taxon>Bacteria</taxon>
        <taxon>Pseudomonadati</taxon>
        <taxon>Pseudomonadota</taxon>
        <taxon>Alphaproteobacteria</taxon>
        <taxon>Sphingomonadales</taxon>
        <taxon>Sphingomonadaceae</taxon>
        <taxon>Sphingorhabdus</taxon>
    </lineage>
</organism>
<dbReference type="PROSITE" id="PS52016">
    <property type="entry name" value="TONB_DEPENDENT_REC_3"/>
    <property type="match status" value="1"/>
</dbReference>
<dbReference type="Proteomes" id="UP000428803">
    <property type="component" value="Chromosome"/>
</dbReference>
<dbReference type="AlphaFoldDB" id="A0A6I6L496"/>
<keyword evidence="2 11" id="KW-0813">Transport</keyword>
<comment type="subcellular location">
    <subcellularLocation>
        <location evidence="1 11">Cell outer membrane</location>
        <topology evidence="1 11">Multi-pass membrane protein</topology>
    </subcellularLocation>
</comment>
<evidence type="ECO:0000256" key="6">
    <source>
        <dbReference type="ARBA" id="ARBA00023004"/>
    </source>
</evidence>
<gene>
    <name evidence="16" type="ORF">EUU25_08660</name>
</gene>
<evidence type="ECO:0000256" key="4">
    <source>
        <dbReference type="ARBA" id="ARBA00022496"/>
    </source>
</evidence>
<comment type="similarity">
    <text evidence="11 12">Belongs to the TonB-dependent receptor family.</text>
</comment>
<evidence type="ECO:0000256" key="8">
    <source>
        <dbReference type="ARBA" id="ARBA00023077"/>
    </source>
</evidence>